<dbReference type="Ensembl" id="ENSPKIT00000041947.1">
    <property type="protein sequence ID" value="ENSPKIP00000017435.1"/>
    <property type="gene ID" value="ENSPKIG00000003333.1"/>
</dbReference>
<feature type="compositionally biased region" description="Low complexity" evidence="8">
    <location>
        <begin position="608"/>
        <end position="621"/>
    </location>
</feature>
<dbReference type="STRING" id="1676925.ENSPKIP00000017435"/>
<dbReference type="Proteomes" id="UP000261540">
    <property type="component" value="Unplaced"/>
</dbReference>
<dbReference type="GO" id="GO:0045944">
    <property type="term" value="P:positive regulation of transcription by RNA polymerase II"/>
    <property type="evidence" value="ECO:0007669"/>
    <property type="project" value="TreeGrafter"/>
</dbReference>
<evidence type="ECO:0000256" key="1">
    <source>
        <dbReference type="ARBA" id="ARBA00004123"/>
    </source>
</evidence>
<dbReference type="InterPro" id="IPR041611">
    <property type="entry name" value="SKICH"/>
</dbReference>
<evidence type="ECO:0000259" key="9">
    <source>
        <dbReference type="Pfam" id="PF07888"/>
    </source>
</evidence>
<dbReference type="Pfam" id="PF17751">
    <property type="entry name" value="SKICH"/>
    <property type="match status" value="1"/>
</dbReference>
<reference evidence="11" key="1">
    <citation type="submission" date="2025-08" db="UniProtKB">
        <authorList>
            <consortium name="Ensembl"/>
        </authorList>
    </citation>
    <scope>IDENTIFICATION</scope>
</reference>
<dbReference type="InterPro" id="IPR051002">
    <property type="entry name" value="UBA_autophagy_assoc_protein"/>
</dbReference>
<dbReference type="GeneTree" id="ENSGT00950000183025"/>
<feature type="domain" description="Calcium binding and coiled-coil" evidence="9">
    <location>
        <begin position="114"/>
        <end position="594"/>
    </location>
</feature>
<feature type="region of interest" description="Disordered" evidence="8">
    <location>
        <begin position="512"/>
        <end position="550"/>
    </location>
</feature>
<dbReference type="PANTHER" id="PTHR31915">
    <property type="entry name" value="SKICH DOMAIN-CONTAINING PROTEIN"/>
    <property type="match status" value="1"/>
</dbReference>
<evidence type="ECO:0000256" key="4">
    <source>
        <dbReference type="ARBA" id="ARBA00023054"/>
    </source>
</evidence>
<keyword evidence="3" id="KW-0963">Cytoplasm</keyword>
<dbReference type="Gene3D" id="2.60.40.2840">
    <property type="match status" value="1"/>
</dbReference>
<dbReference type="GO" id="GO:0003713">
    <property type="term" value="F:transcription coactivator activity"/>
    <property type="evidence" value="ECO:0007669"/>
    <property type="project" value="TreeGrafter"/>
</dbReference>
<dbReference type="PANTHER" id="PTHR31915:SF5">
    <property type="entry name" value="CALCIUM-BINDING AND COILED-COIL DOMAIN-CONTAINING PROTEIN 1"/>
    <property type="match status" value="1"/>
</dbReference>
<evidence type="ECO:0000256" key="6">
    <source>
        <dbReference type="ARBA" id="ARBA00037963"/>
    </source>
</evidence>
<evidence type="ECO:0000313" key="12">
    <source>
        <dbReference type="Proteomes" id="UP000261540"/>
    </source>
</evidence>
<feature type="compositionally biased region" description="Pro residues" evidence="8">
    <location>
        <begin position="537"/>
        <end position="547"/>
    </location>
</feature>
<evidence type="ECO:0000256" key="7">
    <source>
        <dbReference type="SAM" id="Coils"/>
    </source>
</evidence>
<comment type="subcellular location">
    <subcellularLocation>
        <location evidence="2">Cytoplasm</location>
    </subcellularLocation>
    <subcellularLocation>
        <location evidence="1">Nucleus</location>
    </subcellularLocation>
</comment>
<comment type="similarity">
    <text evidence="6">Belongs to the CALCOCO family.</text>
</comment>
<keyword evidence="5" id="KW-0539">Nucleus</keyword>
<evidence type="ECO:0000256" key="5">
    <source>
        <dbReference type="ARBA" id="ARBA00023242"/>
    </source>
</evidence>
<feature type="coiled-coil region" evidence="7">
    <location>
        <begin position="142"/>
        <end position="365"/>
    </location>
</feature>
<name>A0A3B3RHV4_9TELE</name>
<feature type="compositionally biased region" description="Polar residues" evidence="8">
    <location>
        <begin position="583"/>
        <end position="600"/>
    </location>
</feature>
<dbReference type="AlphaFoldDB" id="A0A3B3RHV4"/>
<dbReference type="Gene3D" id="1.10.287.1490">
    <property type="match status" value="1"/>
</dbReference>
<reference evidence="11" key="2">
    <citation type="submission" date="2025-09" db="UniProtKB">
        <authorList>
            <consortium name="Ensembl"/>
        </authorList>
    </citation>
    <scope>IDENTIFICATION</scope>
</reference>
<sequence>MEGTWKVEFRNVGRTYFPQSRVECHYSLGAQHLWSSSDWIGLFKVGWSSVRDYHTFVWALAPTGYQAGAAVNCCVHFQASYLPRSGTDPFQFVYIDGKGEVCARSSPFTFCAPKPLEDLVTLEQEGSGEDGGADLLLVVPRAELLQGRLEDLLRERSELLRARDAAERSREVERELRERVEMQSGLARAELEGSLAELKERLTRTKEKVEELEKEREMISTEREGLMVDKAENQKRIWELEEQAKSVMLRGLEKEAELDRMRERMQNLTAQKRDEDEEMQCLKAQLEQSEADLRTLGSEFQELRSLLAQRDTQVLQLRGTISTLSGKLQAAQRKEGECEAALKDLQELQGRLATSEGTAEGLKVELTAMAARCDQSRLEAAQLTLQLADSSLALRESRAAWGQEREALQQGVRLEKERVEKLSKELQQKEKCLQVEKMEREKVEVELGRERDCSRVQLSESWRGLEDLKASLRMVQNDKEQLLLEKQEMLDYMRQLEQRLDAVADAKWSEAAFSSNSRPDSPVSDFEDDALEAGLHHPPPPLPPPLGPYGLCEAPLSEALLLGTPPPSPREQCRGTVVISQPAPLSSPRQPGSDIATQSLDSEEEPEVAQSEAAQSETAQSRGQSSRKGATSLPLDQRDSAPRYQPLLHPQIPSWASMEILGCLEV</sequence>
<dbReference type="GO" id="GO:0005634">
    <property type="term" value="C:nucleus"/>
    <property type="evidence" value="ECO:0007669"/>
    <property type="project" value="UniProtKB-SubCell"/>
</dbReference>
<evidence type="ECO:0000259" key="10">
    <source>
        <dbReference type="Pfam" id="PF17751"/>
    </source>
</evidence>
<evidence type="ECO:0000256" key="3">
    <source>
        <dbReference type="ARBA" id="ARBA00022490"/>
    </source>
</evidence>
<evidence type="ECO:0000313" key="11">
    <source>
        <dbReference type="Ensembl" id="ENSPKIP00000017435.1"/>
    </source>
</evidence>
<feature type="coiled-coil region" evidence="7">
    <location>
        <begin position="405"/>
        <end position="439"/>
    </location>
</feature>
<keyword evidence="4 7" id="KW-0175">Coiled coil</keyword>
<proteinExistence type="inferred from homology"/>
<evidence type="ECO:0000256" key="2">
    <source>
        <dbReference type="ARBA" id="ARBA00004496"/>
    </source>
</evidence>
<dbReference type="Pfam" id="PF07888">
    <property type="entry name" value="CALCOCO1"/>
    <property type="match status" value="1"/>
</dbReference>
<feature type="coiled-coil region" evidence="7">
    <location>
        <begin position="465"/>
        <end position="499"/>
    </location>
</feature>
<evidence type="ECO:0000256" key="8">
    <source>
        <dbReference type="SAM" id="MobiDB-lite"/>
    </source>
</evidence>
<keyword evidence="12" id="KW-1185">Reference proteome</keyword>
<dbReference type="GO" id="GO:0005737">
    <property type="term" value="C:cytoplasm"/>
    <property type="evidence" value="ECO:0007669"/>
    <property type="project" value="UniProtKB-SubCell"/>
</dbReference>
<dbReference type="InterPro" id="IPR012852">
    <property type="entry name" value="CALCOCO1-like"/>
</dbReference>
<accession>A0A3B3RHV4</accession>
<organism evidence="11 12">
    <name type="scientific">Paramormyrops kingsleyae</name>
    <dbReference type="NCBI Taxonomy" id="1676925"/>
    <lineage>
        <taxon>Eukaryota</taxon>
        <taxon>Metazoa</taxon>
        <taxon>Chordata</taxon>
        <taxon>Craniata</taxon>
        <taxon>Vertebrata</taxon>
        <taxon>Euteleostomi</taxon>
        <taxon>Actinopterygii</taxon>
        <taxon>Neopterygii</taxon>
        <taxon>Teleostei</taxon>
        <taxon>Osteoglossocephala</taxon>
        <taxon>Osteoglossomorpha</taxon>
        <taxon>Osteoglossiformes</taxon>
        <taxon>Mormyridae</taxon>
        <taxon>Paramormyrops</taxon>
    </lineage>
</organism>
<feature type="domain" description="SKICH" evidence="10">
    <location>
        <begin position="7"/>
        <end position="110"/>
    </location>
</feature>
<feature type="region of interest" description="Disordered" evidence="8">
    <location>
        <begin position="580"/>
        <end position="651"/>
    </location>
</feature>
<protein>
    <submittedName>
        <fullName evidence="11">Calcium binding and coiled-coil domain 1a</fullName>
    </submittedName>
</protein>